<dbReference type="Gene3D" id="3.30.350.10">
    <property type="entry name" value="Subtilisin inhibitor-like"/>
    <property type="match status" value="1"/>
</dbReference>
<proteinExistence type="inferred from homology"/>
<comment type="subunit">
    <text evidence="3">Homodimer.</text>
</comment>
<dbReference type="KEGG" id="stri:C7M71_028905"/>
<reference evidence="12" key="1">
    <citation type="submission" date="2018-07" db="EMBL/GenBank/DDBJ databases">
        <title>Streptacidiphilus bronchialis DSM 106435 chromosome.</title>
        <authorList>
            <person name="Batra D."/>
            <person name="Gulvik C.A."/>
        </authorList>
    </citation>
    <scope>NUCLEOTIDE SEQUENCE [LARGE SCALE GENOMIC DNA]</scope>
    <source>
        <strain evidence="12">DSM 106435</strain>
    </source>
</reference>
<sequence>MRNRLRTTLITAAGLLAATTGLASAAPAGLYPPSALVLTLSPGGGTDPDASVARAVTLSCAPTPSGTHPAPEQACALLARSGGSFAALRGRQRRCPATADPVTVTAEGVWRGRQVSYRGSFANRCVLLAARGPVFDF</sequence>
<keyword evidence="12" id="KW-1185">Reference proteome</keyword>
<gene>
    <name evidence="11" type="ORF">C7M71_028905</name>
</gene>
<evidence type="ECO:0000256" key="6">
    <source>
        <dbReference type="ARBA" id="ARBA00022900"/>
    </source>
</evidence>
<feature type="chain" id="PRO_5016749245" description="Subtilisin inhibitor domain-containing protein" evidence="9">
    <location>
        <begin position="26"/>
        <end position="137"/>
    </location>
</feature>
<dbReference type="GO" id="GO:0005576">
    <property type="term" value="C:extracellular region"/>
    <property type="evidence" value="ECO:0007669"/>
    <property type="project" value="UniProtKB-SubCell"/>
</dbReference>
<evidence type="ECO:0000259" key="10">
    <source>
        <dbReference type="Pfam" id="PF00720"/>
    </source>
</evidence>
<evidence type="ECO:0000256" key="7">
    <source>
        <dbReference type="ARBA" id="ARBA00023157"/>
    </source>
</evidence>
<keyword evidence="5 8" id="KW-0646">Protease inhibitor</keyword>
<dbReference type="PROSITE" id="PS00999">
    <property type="entry name" value="SSI"/>
    <property type="match status" value="1"/>
</dbReference>
<name>A0A345T497_9ACTN</name>
<dbReference type="Proteomes" id="UP000249340">
    <property type="component" value="Chromosome"/>
</dbReference>
<evidence type="ECO:0000256" key="8">
    <source>
        <dbReference type="RuleBase" id="RU003471"/>
    </source>
</evidence>
<evidence type="ECO:0000256" key="1">
    <source>
        <dbReference type="ARBA" id="ARBA00004613"/>
    </source>
</evidence>
<dbReference type="InterPro" id="IPR020054">
    <property type="entry name" value="Prot_inh_SSI_I16_CS"/>
</dbReference>
<comment type="similarity">
    <text evidence="2 8">Belongs to the protease inhibitor I16 (SSI) family.</text>
</comment>
<dbReference type="GO" id="GO:0004867">
    <property type="term" value="F:serine-type endopeptidase inhibitor activity"/>
    <property type="evidence" value="ECO:0007669"/>
    <property type="project" value="UniProtKB-KW"/>
</dbReference>
<evidence type="ECO:0000256" key="2">
    <source>
        <dbReference type="ARBA" id="ARBA00010472"/>
    </source>
</evidence>
<feature type="signal peptide" evidence="9">
    <location>
        <begin position="1"/>
        <end position="25"/>
    </location>
</feature>
<dbReference type="InterPro" id="IPR000691">
    <property type="entry name" value="Prot_inh_I16_SSI"/>
</dbReference>
<keyword evidence="9" id="KW-0732">Signal</keyword>
<dbReference type="Pfam" id="PF00720">
    <property type="entry name" value="SSI"/>
    <property type="match status" value="1"/>
</dbReference>
<evidence type="ECO:0000256" key="4">
    <source>
        <dbReference type="ARBA" id="ARBA00022525"/>
    </source>
</evidence>
<dbReference type="PRINTS" id="PR00294">
    <property type="entry name" value="SSBTLNINHBTR"/>
</dbReference>
<dbReference type="InterPro" id="IPR023549">
    <property type="entry name" value="Subtilisin_inhibitor"/>
</dbReference>
<evidence type="ECO:0000256" key="5">
    <source>
        <dbReference type="ARBA" id="ARBA00022690"/>
    </source>
</evidence>
<comment type="subcellular location">
    <subcellularLocation>
        <location evidence="1">Secreted</location>
    </subcellularLocation>
</comment>
<organism evidence="11 12">
    <name type="scientific">Peterkaempfera bronchialis</name>
    <dbReference type="NCBI Taxonomy" id="2126346"/>
    <lineage>
        <taxon>Bacteria</taxon>
        <taxon>Bacillati</taxon>
        <taxon>Actinomycetota</taxon>
        <taxon>Actinomycetes</taxon>
        <taxon>Kitasatosporales</taxon>
        <taxon>Streptomycetaceae</taxon>
        <taxon>Peterkaempfera</taxon>
    </lineage>
</organism>
<keyword evidence="7" id="KW-1015">Disulfide bond</keyword>
<dbReference type="OrthoDB" id="3542626at2"/>
<evidence type="ECO:0000256" key="3">
    <source>
        <dbReference type="ARBA" id="ARBA00011738"/>
    </source>
</evidence>
<keyword evidence="6 8" id="KW-0722">Serine protease inhibitor</keyword>
<dbReference type="InterPro" id="IPR036819">
    <property type="entry name" value="Subtilisin_inhibitor-like_sf"/>
</dbReference>
<accession>A0A345T497</accession>
<evidence type="ECO:0000313" key="11">
    <source>
        <dbReference type="EMBL" id="AXI80802.1"/>
    </source>
</evidence>
<feature type="domain" description="Subtilisin inhibitor" evidence="10">
    <location>
        <begin position="33"/>
        <end position="123"/>
    </location>
</feature>
<protein>
    <recommendedName>
        <fullName evidence="10">Subtilisin inhibitor domain-containing protein</fullName>
    </recommendedName>
</protein>
<dbReference type="AlphaFoldDB" id="A0A345T497"/>
<evidence type="ECO:0000313" key="12">
    <source>
        <dbReference type="Proteomes" id="UP000249340"/>
    </source>
</evidence>
<keyword evidence="4" id="KW-0964">Secreted</keyword>
<evidence type="ECO:0000256" key="9">
    <source>
        <dbReference type="SAM" id="SignalP"/>
    </source>
</evidence>
<dbReference type="SUPFAM" id="SSF55399">
    <property type="entry name" value="Subtilisin inhibitor"/>
    <property type="match status" value="1"/>
</dbReference>
<dbReference type="EMBL" id="CP031264">
    <property type="protein sequence ID" value="AXI80802.1"/>
    <property type="molecule type" value="Genomic_DNA"/>
</dbReference>
<dbReference type="RefSeq" id="WP_111490848.1">
    <property type="nucleotide sequence ID" value="NZ_CP031264.1"/>
</dbReference>